<dbReference type="PANTHER" id="PTHR24321">
    <property type="entry name" value="DEHYDROGENASES, SHORT CHAIN"/>
    <property type="match status" value="1"/>
</dbReference>
<proteinExistence type="inferred from homology"/>
<evidence type="ECO:0008006" key="6">
    <source>
        <dbReference type="Google" id="ProtNLM"/>
    </source>
</evidence>
<name>A0A0D2BDG4_9EURO</name>
<dbReference type="PRINTS" id="PR00080">
    <property type="entry name" value="SDRFAMILY"/>
</dbReference>
<dbReference type="InterPro" id="IPR020904">
    <property type="entry name" value="Sc_DH/Rdtase_CS"/>
</dbReference>
<evidence type="ECO:0000313" key="5">
    <source>
        <dbReference type="Proteomes" id="UP000053328"/>
    </source>
</evidence>
<evidence type="ECO:0000256" key="3">
    <source>
        <dbReference type="ARBA" id="ARBA00023002"/>
    </source>
</evidence>
<dbReference type="PROSITE" id="PS00061">
    <property type="entry name" value="ADH_SHORT"/>
    <property type="match status" value="1"/>
</dbReference>
<dbReference type="VEuPathDB" id="FungiDB:PV08_04164"/>
<dbReference type="HOGENOM" id="CLU_010194_1_0_1"/>
<dbReference type="InterPro" id="IPR002347">
    <property type="entry name" value="SDR_fam"/>
</dbReference>
<keyword evidence="2" id="KW-0521">NADP</keyword>
<evidence type="ECO:0000313" key="4">
    <source>
        <dbReference type="EMBL" id="KIW16973.1"/>
    </source>
</evidence>
<evidence type="ECO:0000256" key="1">
    <source>
        <dbReference type="ARBA" id="ARBA00006484"/>
    </source>
</evidence>
<dbReference type="Gene3D" id="3.40.50.720">
    <property type="entry name" value="NAD(P)-binding Rossmann-like Domain"/>
    <property type="match status" value="1"/>
</dbReference>
<sequence>MGRGRKRKGYVAFKGRGPADHGFTSQGGASGIGLATVQALHRLGANVYVADYADKTPANFPSSTEQSTVQFFGRCDISRREDCHNFISSIPGRLDGVVNCAGIAKTEGRIATDELWNRTIAVNLTGTWNMSTEAVLRMSKQDVRTSSNGPFVGTTNKSVGQGAIVNISSGAGFRGHPELAAYCASKHGVHGVTKAMSKDWPHIRMNVVAPGVIKTPIIGNTPEVAAKIQEKLEAVGKKMGLPEDVADVVIFLLSDASAWMTGQVLSINGGSD</sequence>
<dbReference type="EMBL" id="KN847494">
    <property type="protein sequence ID" value="KIW16973.1"/>
    <property type="molecule type" value="Genomic_DNA"/>
</dbReference>
<dbReference type="AlphaFoldDB" id="A0A0D2BDG4"/>
<accession>A0A0D2BDG4</accession>
<dbReference type="PANTHER" id="PTHR24321:SF8">
    <property type="entry name" value="ESTRADIOL 17-BETA-DEHYDROGENASE 8-RELATED"/>
    <property type="match status" value="1"/>
</dbReference>
<dbReference type="CDD" id="cd05233">
    <property type="entry name" value="SDR_c"/>
    <property type="match status" value="1"/>
</dbReference>
<dbReference type="FunFam" id="3.40.50.720:FF:000084">
    <property type="entry name" value="Short-chain dehydrogenase reductase"/>
    <property type="match status" value="1"/>
</dbReference>
<dbReference type="STRING" id="91928.A0A0D2BDG4"/>
<evidence type="ECO:0000256" key="2">
    <source>
        <dbReference type="ARBA" id="ARBA00022857"/>
    </source>
</evidence>
<dbReference type="Proteomes" id="UP000053328">
    <property type="component" value="Unassembled WGS sequence"/>
</dbReference>
<organism evidence="4 5">
    <name type="scientific">Exophiala spinifera</name>
    <dbReference type="NCBI Taxonomy" id="91928"/>
    <lineage>
        <taxon>Eukaryota</taxon>
        <taxon>Fungi</taxon>
        <taxon>Dikarya</taxon>
        <taxon>Ascomycota</taxon>
        <taxon>Pezizomycotina</taxon>
        <taxon>Eurotiomycetes</taxon>
        <taxon>Chaetothyriomycetidae</taxon>
        <taxon>Chaetothyriales</taxon>
        <taxon>Herpotrichiellaceae</taxon>
        <taxon>Exophiala</taxon>
    </lineage>
</organism>
<comment type="similarity">
    <text evidence="1">Belongs to the short-chain dehydrogenases/reductases (SDR) family.</text>
</comment>
<dbReference type="RefSeq" id="XP_016237189.1">
    <property type="nucleotide sequence ID" value="XM_016378512.1"/>
</dbReference>
<dbReference type="GO" id="GO:0016491">
    <property type="term" value="F:oxidoreductase activity"/>
    <property type="evidence" value="ECO:0007669"/>
    <property type="project" value="UniProtKB-KW"/>
</dbReference>
<dbReference type="OrthoDB" id="1669814at2759"/>
<gene>
    <name evidence="4" type="ORF">PV08_04164</name>
</gene>
<dbReference type="Pfam" id="PF13561">
    <property type="entry name" value="adh_short_C2"/>
    <property type="match status" value="1"/>
</dbReference>
<dbReference type="GeneID" id="27331247"/>
<keyword evidence="5" id="KW-1185">Reference proteome</keyword>
<dbReference type="InterPro" id="IPR036291">
    <property type="entry name" value="NAD(P)-bd_dom_sf"/>
</dbReference>
<dbReference type="PRINTS" id="PR00081">
    <property type="entry name" value="GDHRDH"/>
</dbReference>
<keyword evidence="3" id="KW-0560">Oxidoreductase</keyword>
<reference evidence="4 5" key="1">
    <citation type="submission" date="2015-01" db="EMBL/GenBank/DDBJ databases">
        <title>The Genome Sequence of Exophiala spinifera CBS89968.</title>
        <authorList>
            <consortium name="The Broad Institute Genomics Platform"/>
            <person name="Cuomo C."/>
            <person name="de Hoog S."/>
            <person name="Gorbushina A."/>
            <person name="Stielow B."/>
            <person name="Teixiera M."/>
            <person name="Abouelleil A."/>
            <person name="Chapman S.B."/>
            <person name="Priest M."/>
            <person name="Young S.K."/>
            <person name="Wortman J."/>
            <person name="Nusbaum C."/>
            <person name="Birren B."/>
        </authorList>
    </citation>
    <scope>NUCLEOTIDE SEQUENCE [LARGE SCALE GENOMIC DNA]</scope>
    <source>
        <strain evidence="4 5">CBS 89968</strain>
    </source>
</reference>
<protein>
    <recommendedName>
        <fullName evidence="6">3-oxoacyl-[acyl-carrier-protein] reductase</fullName>
    </recommendedName>
</protein>
<dbReference type="SUPFAM" id="SSF51735">
    <property type="entry name" value="NAD(P)-binding Rossmann-fold domains"/>
    <property type="match status" value="1"/>
</dbReference>